<evidence type="ECO:0008006" key="5">
    <source>
        <dbReference type="Google" id="ProtNLM"/>
    </source>
</evidence>
<name>W0AIV3_9SPHN</name>
<dbReference type="RefSeq" id="WP_025295139.1">
    <property type="nucleotide sequence ID" value="NZ_CP006644.1"/>
</dbReference>
<accession>W0AIV3</accession>
<keyword evidence="4" id="KW-1185">Reference proteome</keyword>
<sequence length="80" mass="8432">MKRAILGTAVLLALAACGSREALTPPPGTSMPPAAAGDPTPPTAEELVTPDTQSRPARSDELLRRSEQRKDDRFDLPPPG</sequence>
<feature type="signal peptide" evidence="2">
    <location>
        <begin position="1"/>
        <end position="22"/>
    </location>
</feature>
<dbReference type="AlphaFoldDB" id="W0AIV3"/>
<organism evidence="3 4">
    <name type="scientific">Sphingomonas sanxanigenens DSM 19645 = NX02</name>
    <dbReference type="NCBI Taxonomy" id="1123269"/>
    <lineage>
        <taxon>Bacteria</taxon>
        <taxon>Pseudomonadati</taxon>
        <taxon>Pseudomonadota</taxon>
        <taxon>Alphaproteobacteria</taxon>
        <taxon>Sphingomonadales</taxon>
        <taxon>Sphingomonadaceae</taxon>
        <taxon>Sphingomonas</taxon>
    </lineage>
</organism>
<dbReference type="HOGENOM" id="CLU_188528_0_0_5"/>
<dbReference type="eggNOG" id="ENOG502ZR29">
    <property type="taxonomic scope" value="Bacteria"/>
</dbReference>
<dbReference type="KEGG" id="ssan:NX02_27275"/>
<reference evidence="3 4" key="1">
    <citation type="submission" date="2013-07" db="EMBL/GenBank/DDBJ databases">
        <title>Completed genome of Sphingomonas sanxanigenens NX02.</title>
        <authorList>
            <person name="Ma T."/>
            <person name="Huang H."/>
            <person name="Wu M."/>
            <person name="Li X."/>
            <person name="Li G."/>
        </authorList>
    </citation>
    <scope>NUCLEOTIDE SEQUENCE [LARGE SCALE GENOMIC DNA]</scope>
    <source>
        <strain evidence="3 4">NX02</strain>
    </source>
</reference>
<evidence type="ECO:0000313" key="3">
    <source>
        <dbReference type="EMBL" id="AHE57041.1"/>
    </source>
</evidence>
<dbReference type="Proteomes" id="UP000018851">
    <property type="component" value="Chromosome"/>
</dbReference>
<feature type="compositionally biased region" description="Basic and acidic residues" evidence="1">
    <location>
        <begin position="57"/>
        <end position="80"/>
    </location>
</feature>
<keyword evidence="2" id="KW-0732">Signal</keyword>
<feature type="region of interest" description="Disordered" evidence="1">
    <location>
        <begin position="20"/>
        <end position="80"/>
    </location>
</feature>
<gene>
    <name evidence="3" type="ORF">NX02_27275</name>
</gene>
<dbReference type="PATRIC" id="fig|1123269.5.peg.5353"/>
<dbReference type="EMBL" id="CP006644">
    <property type="protein sequence ID" value="AHE57041.1"/>
    <property type="molecule type" value="Genomic_DNA"/>
</dbReference>
<feature type="chain" id="PRO_5004785471" description="Argininosuccinate lyase" evidence="2">
    <location>
        <begin position="23"/>
        <end position="80"/>
    </location>
</feature>
<evidence type="ECO:0000256" key="2">
    <source>
        <dbReference type="SAM" id="SignalP"/>
    </source>
</evidence>
<dbReference type="STRING" id="1123269.NX02_27275"/>
<protein>
    <recommendedName>
        <fullName evidence="5">Argininosuccinate lyase</fullName>
    </recommendedName>
</protein>
<dbReference type="OrthoDB" id="7596860at2"/>
<evidence type="ECO:0000256" key="1">
    <source>
        <dbReference type="SAM" id="MobiDB-lite"/>
    </source>
</evidence>
<proteinExistence type="predicted"/>
<evidence type="ECO:0000313" key="4">
    <source>
        <dbReference type="Proteomes" id="UP000018851"/>
    </source>
</evidence>
<dbReference type="PROSITE" id="PS51257">
    <property type="entry name" value="PROKAR_LIPOPROTEIN"/>
    <property type="match status" value="1"/>
</dbReference>